<dbReference type="AlphaFoldDB" id="A0A9X9X8M5"/>
<evidence type="ECO:0000313" key="3">
    <source>
        <dbReference type="EMBL" id="MBR0680061.1"/>
    </source>
</evidence>
<feature type="domain" description="PNPLA" evidence="2">
    <location>
        <begin position="97"/>
        <end position="280"/>
    </location>
</feature>
<dbReference type="Gene3D" id="3.40.1090.10">
    <property type="entry name" value="Cytosolic phospholipase A2 catalytic domain"/>
    <property type="match status" value="1"/>
</dbReference>
<dbReference type="Proteomes" id="UP001138709">
    <property type="component" value="Unassembled WGS sequence"/>
</dbReference>
<reference evidence="3" key="2">
    <citation type="journal article" date="2021" name="Syst. Appl. Microbiol.">
        <title>Roseomonas hellenica sp. nov., isolated from roots of wild-growing Alkanna tinctoria.</title>
        <authorList>
            <person name="Rat A."/>
            <person name="Naranjo H.D."/>
            <person name="Lebbe L."/>
            <person name="Cnockaert M."/>
            <person name="Krigas N."/>
            <person name="Grigoriadou K."/>
            <person name="Maloupa E."/>
            <person name="Willems A."/>
        </authorList>
    </citation>
    <scope>NUCLEOTIDE SEQUENCE</scope>
    <source>
        <strain evidence="3">LMG 31228</strain>
    </source>
</reference>
<evidence type="ECO:0000259" key="2">
    <source>
        <dbReference type="Pfam" id="PF01734"/>
    </source>
</evidence>
<dbReference type="GO" id="GO:0006629">
    <property type="term" value="P:lipid metabolic process"/>
    <property type="evidence" value="ECO:0007669"/>
    <property type="project" value="UniProtKB-KW"/>
</dbReference>
<dbReference type="EMBL" id="JAAEDL010000004">
    <property type="protein sequence ID" value="MBR0680061.1"/>
    <property type="molecule type" value="Genomic_DNA"/>
</dbReference>
<name>A0A9X9X8M5_9PROT</name>
<comment type="caution">
    <text evidence="3">The sequence shown here is derived from an EMBL/GenBank/DDBJ whole genome shotgun (WGS) entry which is preliminary data.</text>
</comment>
<organism evidence="3 4">
    <name type="scientific">Neoroseomonas eburnea</name>
    <dbReference type="NCBI Taxonomy" id="1346889"/>
    <lineage>
        <taxon>Bacteria</taxon>
        <taxon>Pseudomonadati</taxon>
        <taxon>Pseudomonadota</taxon>
        <taxon>Alphaproteobacteria</taxon>
        <taxon>Acetobacterales</taxon>
        <taxon>Acetobacteraceae</taxon>
        <taxon>Neoroseomonas</taxon>
    </lineage>
</organism>
<dbReference type="Pfam" id="PF01734">
    <property type="entry name" value="Patatin"/>
    <property type="match status" value="1"/>
</dbReference>
<accession>A0A9X9X8M5</accession>
<keyword evidence="1" id="KW-0443">Lipid metabolism</keyword>
<sequence length="407" mass="43256">MTAPAEDMLTSERILRRSLLAGGAATLAGCAFSERGAPVPRDEIREATVLGLPNERFCVTDPIDLPRIVEEFNEAGRRQRRRFGLGPREPLPPSSIIAFSGGGENGAFGAGLACGWTTHGTRPTFNVVTGISTGALTAPLVFAGPHRDAELREAYTGITASDVLEGRGLLAALLDDAVADSAPLARAIARHMNEGLLAEIAEGYRDGRQLIIATTNLDAQRPVGWNLGAIAASGHPRALDLARQVLLASTAIPGLFPPVMIDVTVNGRPHQEMHVDGGTYAQAYLYPPALGESREARIRAGLTPASVTAYVVRNGRLRAPGGPVRRRAIDIAGRAISTLISAASLGDIFRIQAAAERHGIAFNLAHIDDDFTAEESEPFAMAYLRALFDYGYGKASVGYPWKRGLPP</sequence>
<proteinExistence type="predicted"/>
<dbReference type="InterPro" id="IPR016035">
    <property type="entry name" value="Acyl_Trfase/lysoPLipase"/>
</dbReference>
<protein>
    <submittedName>
        <fullName evidence="3">Patatin family protein</fullName>
    </submittedName>
</protein>
<dbReference type="RefSeq" id="WP_211845579.1">
    <property type="nucleotide sequence ID" value="NZ_JAAEDL010000004.1"/>
</dbReference>
<evidence type="ECO:0000256" key="1">
    <source>
        <dbReference type="ARBA" id="ARBA00023098"/>
    </source>
</evidence>
<dbReference type="InterPro" id="IPR002641">
    <property type="entry name" value="PNPLA_dom"/>
</dbReference>
<keyword evidence="4" id="KW-1185">Reference proteome</keyword>
<gene>
    <name evidence="3" type="ORF">GXW74_06150</name>
</gene>
<evidence type="ECO:0000313" key="4">
    <source>
        <dbReference type="Proteomes" id="UP001138709"/>
    </source>
</evidence>
<reference evidence="3" key="1">
    <citation type="submission" date="2020-01" db="EMBL/GenBank/DDBJ databases">
        <authorList>
            <person name="Rat A."/>
        </authorList>
    </citation>
    <scope>NUCLEOTIDE SEQUENCE</scope>
    <source>
        <strain evidence="3">LMG 31228</strain>
    </source>
</reference>
<dbReference type="SUPFAM" id="SSF52151">
    <property type="entry name" value="FabD/lysophospholipase-like"/>
    <property type="match status" value="1"/>
</dbReference>